<keyword evidence="3" id="KW-0418">Kinase</keyword>
<dbReference type="CDD" id="cd07773">
    <property type="entry name" value="ASKHA_NBD_FGGY_FK"/>
    <property type="match status" value="1"/>
</dbReference>
<name>A0AAE6TTV5_PARPN</name>
<reference evidence="7 8" key="1">
    <citation type="submission" date="2018-10" db="EMBL/GenBank/DDBJ databases">
        <title>Genomic Encyclopedia of Archaeal and Bacterial Type Strains, Phase II (KMG-II): from individual species to whole genera.</title>
        <authorList>
            <person name="Goeker M."/>
        </authorList>
    </citation>
    <scope>NUCLEOTIDE SEQUENCE [LARGE SCALE GENOMIC DNA]</scope>
    <source>
        <strain evidence="8">ATCC 35512 / DSM 2944 / CIP 106514 / LMD 82.5 / NBRC 102493 / NCCB 82005 / GB17</strain>
        <strain evidence="7">DSM 2944</strain>
    </source>
</reference>
<evidence type="ECO:0000256" key="3">
    <source>
        <dbReference type="ARBA" id="ARBA00022777"/>
    </source>
</evidence>
<dbReference type="GO" id="GO:0016301">
    <property type="term" value="F:kinase activity"/>
    <property type="evidence" value="ECO:0007669"/>
    <property type="project" value="UniProtKB-KW"/>
</dbReference>
<dbReference type="InterPro" id="IPR018485">
    <property type="entry name" value="FGGY_C"/>
</dbReference>
<dbReference type="InterPro" id="IPR000577">
    <property type="entry name" value="Carb_kinase_FGGY"/>
</dbReference>
<dbReference type="InterPro" id="IPR018484">
    <property type="entry name" value="FGGY_N"/>
</dbReference>
<protein>
    <submittedName>
        <fullName evidence="7">Xylulokinase</fullName>
    </submittedName>
</protein>
<dbReference type="AlphaFoldDB" id="A0AAE6TTV5"/>
<feature type="domain" description="Carbohydrate kinase FGGY C-terminal" evidence="5">
    <location>
        <begin position="270"/>
        <end position="453"/>
    </location>
</feature>
<dbReference type="RefSeq" id="WP_147428112.1">
    <property type="nucleotide sequence ID" value="NZ_CP044426.1"/>
</dbReference>
<evidence type="ECO:0000313" key="8">
    <source>
        <dbReference type="Proteomes" id="UP000273626"/>
    </source>
</evidence>
<reference evidence="6 9" key="2">
    <citation type="submission" date="2019-01" db="EMBL/GenBank/DDBJ databases">
        <title>Complete Genome Sequence and Annotation of the Paracoccus pantotrophus type strain DSM 2944.</title>
        <authorList>
            <person name="Bockwoldt J.A."/>
            <person name="Zimmermann M."/>
            <person name="Tiso T."/>
            <person name="Blank L.M."/>
        </authorList>
    </citation>
    <scope>NUCLEOTIDE SEQUENCE [LARGE SCALE GENOMIC DNA]</scope>
    <source>
        <strain evidence="6 9">DSM 2944</strain>
    </source>
</reference>
<dbReference type="PANTHER" id="PTHR43095:SF5">
    <property type="entry name" value="XYLULOSE KINASE"/>
    <property type="match status" value="1"/>
</dbReference>
<keyword evidence="2" id="KW-0808">Transferase</keyword>
<dbReference type="Gene3D" id="3.30.420.40">
    <property type="match status" value="2"/>
</dbReference>
<comment type="similarity">
    <text evidence="1">Belongs to the FGGY kinase family.</text>
</comment>
<dbReference type="Pfam" id="PF02782">
    <property type="entry name" value="FGGY_C"/>
    <property type="match status" value="1"/>
</dbReference>
<keyword evidence="8" id="KW-1185">Reference proteome</keyword>
<dbReference type="Pfam" id="PF00370">
    <property type="entry name" value="FGGY_N"/>
    <property type="match status" value="1"/>
</dbReference>
<organism evidence="6 9">
    <name type="scientific">Paracoccus pantotrophus</name>
    <name type="common">Thiosphaera pantotropha</name>
    <dbReference type="NCBI Taxonomy" id="82367"/>
    <lineage>
        <taxon>Bacteria</taxon>
        <taxon>Pseudomonadati</taxon>
        <taxon>Pseudomonadota</taxon>
        <taxon>Alphaproteobacteria</taxon>
        <taxon>Rhodobacterales</taxon>
        <taxon>Paracoccaceae</taxon>
        <taxon>Paracoccus</taxon>
    </lineage>
</organism>
<dbReference type="InterPro" id="IPR043129">
    <property type="entry name" value="ATPase_NBD"/>
</dbReference>
<evidence type="ECO:0000256" key="2">
    <source>
        <dbReference type="ARBA" id="ARBA00022679"/>
    </source>
</evidence>
<sequence length="508" mass="54540">MKYVMGVDVGTTAIKAALFAEDGSIKGSYTCEYKLQTPASGWVELDAQAYIDAFKRAVTKAIEVSGVSRAEIASLGISAQGETLFCLDGNDQPLRPAIVWMDNRANKEADWIEEQLGRRTIHSTTGQVGMSAIWPASKILWLRNNEPETFAKTAKFLLIEDFFILLLTGQYASEDSLLCSTMYWDINTRGYWPDMLRLLGIQEAQLPQIHHPGTPIGNVTPEAASEFGLSTDTLICLGALDQACGAVGVGNVKPGIFSESTGAALASVAMATEPVIDPAGEIPCFASGIPGMYMVHSYSTGGMAIRWYRDTFCAGELASEHAGGINAYQAIDAAVESIPPGADGLRVLPHLQGSGPPDTDDEAKGVFLNVTLAHSKSHFARGIMEGVTMVLLRMIESTRILGVDVKEIRSLSGGAKSRAWCQIKANASGLPVHTMKTTEAAACLGAAILAGVGAGIWRSVEETAMRLAEYDLEYSPDTSHRALYERMLSDYKLLMTEASPLFRKLAAA</sequence>
<evidence type="ECO:0000313" key="6">
    <source>
        <dbReference type="EMBL" id="QFG37216.1"/>
    </source>
</evidence>
<evidence type="ECO:0000259" key="4">
    <source>
        <dbReference type="Pfam" id="PF00370"/>
    </source>
</evidence>
<feature type="domain" description="Carbohydrate kinase FGGY N-terminal" evidence="4">
    <location>
        <begin position="3"/>
        <end position="248"/>
    </location>
</feature>
<dbReference type="PANTHER" id="PTHR43095">
    <property type="entry name" value="SUGAR KINASE"/>
    <property type="match status" value="1"/>
</dbReference>
<accession>A0AAE6TTV5</accession>
<dbReference type="EMBL" id="CP044426">
    <property type="protein sequence ID" value="QFG37216.1"/>
    <property type="molecule type" value="Genomic_DNA"/>
</dbReference>
<dbReference type="GO" id="GO:0005975">
    <property type="term" value="P:carbohydrate metabolic process"/>
    <property type="evidence" value="ECO:0007669"/>
    <property type="project" value="InterPro"/>
</dbReference>
<dbReference type="Proteomes" id="UP000273626">
    <property type="component" value="Unassembled WGS sequence"/>
</dbReference>
<dbReference type="InterPro" id="IPR050406">
    <property type="entry name" value="FGGY_Carb_Kinase"/>
</dbReference>
<gene>
    <name evidence="7" type="ORF">BDE18_1684</name>
    <name evidence="6" type="ORF">ESD82_13640</name>
</gene>
<evidence type="ECO:0000259" key="5">
    <source>
        <dbReference type="Pfam" id="PF02782"/>
    </source>
</evidence>
<proteinExistence type="inferred from homology"/>
<dbReference type="Proteomes" id="UP000326453">
    <property type="component" value="Chromosome 1"/>
</dbReference>
<dbReference type="PIRSF" id="PIRSF000538">
    <property type="entry name" value="GlpK"/>
    <property type="match status" value="1"/>
</dbReference>
<evidence type="ECO:0000313" key="9">
    <source>
        <dbReference type="Proteomes" id="UP000326453"/>
    </source>
</evidence>
<dbReference type="KEGG" id="ppan:ESD82_13640"/>
<evidence type="ECO:0000313" key="7">
    <source>
        <dbReference type="EMBL" id="RKS52360.1"/>
    </source>
</evidence>
<evidence type="ECO:0000256" key="1">
    <source>
        <dbReference type="ARBA" id="ARBA00009156"/>
    </source>
</evidence>
<dbReference type="GeneID" id="51371624"/>
<dbReference type="SUPFAM" id="SSF53067">
    <property type="entry name" value="Actin-like ATPase domain"/>
    <property type="match status" value="2"/>
</dbReference>
<dbReference type="EMBL" id="RBLI01000001">
    <property type="protein sequence ID" value="RKS52360.1"/>
    <property type="molecule type" value="Genomic_DNA"/>
</dbReference>